<dbReference type="Proteomes" id="UP000625283">
    <property type="component" value="Unassembled WGS sequence"/>
</dbReference>
<evidence type="ECO:0000256" key="1">
    <source>
        <dbReference type="SAM" id="Phobius"/>
    </source>
</evidence>
<organism evidence="2 3">
    <name type="scientific">Sphingobacterium faecale</name>
    <dbReference type="NCBI Taxonomy" id="2803775"/>
    <lineage>
        <taxon>Bacteria</taxon>
        <taxon>Pseudomonadati</taxon>
        <taxon>Bacteroidota</taxon>
        <taxon>Sphingobacteriia</taxon>
        <taxon>Sphingobacteriales</taxon>
        <taxon>Sphingobacteriaceae</taxon>
        <taxon>Sphingobacterium</taxon>
    </lineage>
</organism>
<keyword evidence="3" id="KW-1185">Reference proteome</keyword>
<evidence type="ECO:0000313" key="2">
    <source>
        <dbReference type="EMBL" id="MBL1411449.1"/>
    </source>
</evidence>
<dbReference type="RefSeq" id="WP_202105163.1">
    <property type="nucleotide sequence ID" value="NZ_JAERTY010000017.1"/>
</dbReference>
<protein>
    <submittedName>
        <fullName evidence="2">Uncharacterized protein</fullName>
    </submittedName>
</protein>
<feature type="transmembrane region" description="Helical" evidence="1">
    <location>
        <begin position="86"/>
        <end position="106"/>
    </location>
</feature>
<keyword evidence="1" id="KW-0472">Membrane</keyword>
<keyword evidence="1" id="KW-0812">Transmembrane</keyword>
<gene>
    <name evidence="2" type="ORF">JKG61_22010</name>
</gene>
<feature type="transmembrane region" description="Helical" evidence="1">
    <location>
        <begin position="36"/>
        <end position="66"/>
    </location>
</feature>
<name>A0ABS1RA84_9SPHI</name>
<proteinExistence type="predicted"/>
<sequence>MRTTDTYPRIFGLSFPKYSKGEGTNYPKFARLKSTLLILANLAALIFGGVIATIGLFYSVSALLLLNRPHNNLTHATYIRRFNTSIIFLVISILSVLVFSITFELLKPYTAVFWFGS</sequence>
<keyword evidence="1" id="KW-1133">Transmembrane helix</keyword>
<reference evidence="2 3" key="1">
    <citation type="submission" date="2021-01" db="EMBL/GenBank/DDBJ databases">
        <title>C459-1 draft genome sequence.</title>
        <authorList>
            <person name="Zhang X.-F."/>
        </authorList>
    </citation>
    <scope>NUCLEOTIDE SEQUENCE [LARGE SCALE GENOMIC DNA]</scope>
    <source>
        <strain evidence="3">C459-1</strain>
    </source>
</reference>
<accession>A0ABS1RA84</accession>
<evidence type="ECO:0000313" key="3">
    <source>
        <dbReference type="Proteomes" id="UP000625283"/>
    </source>
</evidence>
<dbReference type="EMBL" id="JAERTY010000017">
    <property type="protein sequence ID" value="MBL1411449.1"/>
    <property type="molecule type" value="Genomic_DNA"/>
</dbReference>
<comment type="caution">
    <text evidence="2">The sequence shown here is derived from an EMBL/GenBank/DDBJ whole genome shotgun (WGS) entry which is preliminary data.</text>
</comment>